<dbReference type="RefSeq" id="XP_027200366.1">
    <property type="nucleotide sequence ID" value="XM_027344565.1"/>
</dbReference>
<dbReference type="CDD" id="cd08774">
    <property type="entry name" value="14-3-3"/>
    <property type="match status" value="1"/>
</dbReference>
<feature type="region of interest" description="Disordered" evidence="3">
    <location>
        <begin position="243"/>
        <end position="283"/>
    </location>
</feature>
<dbReference type="Gene3D" id="1.20.190.20">
    <property type="entry name" value="14-3-3 domain"/>
    <property type="match status" value="1"/>
</dbReference>
<dbReference type="KEGG" id="dpte:113794445"/>
<evidence type="ECO:0000256" key="2">
    <source>
        <dbReference type="PIRSR" id="PIRSR000868-1"/>
    </source>
</evidence>
<organism evidence="5 6">
    <name type="scientific">Dermatophagoides pteronyssinus</name>
    <name type="common">European house dust mite</name>
    <dbReference type="NCBI Taxonomy" id="6956"/>
    <lineage>
        <taxon>Eukaryota</taxon>
        <taxon>Metazoa</taxon>
        <taxon>Ecdysozoa</taxon>
        <taxon>Arthropoda</taxon>
        <taxon>Chelicerata</taxon>
        <taxon>Arachnida</taxon>
        <taxon>Acari</taxon>
        <taxon>Acariformes</taxon>
        <taxon>Sarcoptiformes</taxon>
        <taxon>Astigmata</taxon>
        <taxon>Psoroptidia</taxon>
        <taxon>Analgoidea</taxon>
        <taxon>Pyroglyphidae</taxon>
        <taxon>Dermatophagoidinae</taxon>
        <taxon>Dermatophagoides</taxon>
    </lineage>
</organism>
<evidence type="ECO:0000313" key="5">
    <source>
        <dbReference type="Proteomes" id="UP000515146"/>
    </source>
</evidence>
<dbReference type="PIRSF" id="PIRSF000868">
    <property type="entry name" value="14-3-3"/>
    <property type="match status" value="1"/>
</dbReference>
<dbReference type="InterPro" id="IPR023410">
    <property type="entry name" value="14-3-3_domain"/>
</dbReference>
<dbReference type="OrthoDB" id="10260625at2759"/>
<evidence type="ECO:0000259" key="4">
    <source>
        <dbReference type="SMART" id="SM00101"/>
    </source>
</evidence>
<feature type="compositionally biased region" description="Polar residues" evidence="3">
    <location>
        <begin position="243"/>
        <end position="252"/>
    </location>
</feature>
<dbReference type="InParanoid" id="A0A6P6Y5T8"/>
<comment type="similarity">
    <text evidence="1">Belongs to the 14-3-3 family.</text>
</comment>
<feature type="domain" description="14-3-3" evidence="4">
    <location>
        <begin position="3"/>
        <end position="249"/>
    </location>
</feature>
<dbReference type="PANTHER" id="PTHR18860">
    <property type="entry name" value="14-3-3 PROTEIN"/>
    <property type="match status" value="1"/>
</dbReference>
<protein>
    <submittedName>
        <fullName evidence="6">14-3-3 protein beta/alpha-1-like</fullName>
    </submittedName>
</protein>
<sequence length="283" mass="32041">MSTEENALIIKARLAEQAERYDEMAKFIKELVLVKKGKLSVDERNLLSVAFKNTVGARRASLRIISSLENKSRQRGNSANIKIMVEYQATIQKELMDLSNEVLKLLDDTILNDESKLDAEARVFFWKMRGDYYRYLAEFPLKDQKQTIVQEADRAYRQATTIAEQELQSTNPVRLGLALNFSVFNFEILGNPREACNIAKTAFDNAITQLESVDEEVYRDSTLIMQLLRDNLTLWTNEQEPGYENNEQQATNAAHRASAPLSPARAIDTAPGAEARVAEMSSP</sequence>
<evidence type="ECO:0000313" key="6">
    <source>
        <dbReference type="RefSeq" id="XP_027200366.1"/>
    </source>
</evidence>
<name>A0A6P6Y5T8_DERPT</name>
<dbReference type="InterPro" id="IPR036815">
    <property type="entry name" value="14-3-3_dom_sf"/>
</dbReference>
<evidence type="ECO:0000256" key="1">
    <source>
        <dbReference type="ARBA" id="ARBA00006141"/>
    </source>
</evidence>
<keyword evidence="5" id="KW-1185">Reference proteome</keyword>
<dbReference type="SUPFAM" id="SSF48445">
    <property type="entry name" value="14-3-3 protein"/>
    <property type="match status" value="1"/>
</dbReference>
<dbReference type="SMART" id="SM00101">
    <property type="entry name" value="14_3_3"/>
    <property type="match status" value="1"/>
</dbReference>
<feature type="site" description="Interaction with phosphoserine on interacting protein" evidence="2">
    <location>
        <position position="59"/>
    </location>
</feature>
<feature type="site" description="Interaction with phosphoserine on interacting protein" evidence="2">
    <location>
        <position position="134"/>
    </location>
</feature>
<evidence type="ECO:0000256" key="3">
    <source>
        <dbReference type="SAM" id="MobiDB-lite"/>
    </source>
</evidence>
<dbReference type="AlphaFoldDB" id="A0A6P6Y5T8"/>
<gene>
    <name evidence="6" type="primary">LOC113794445</name>
</gene>
<proteinExistence type="inferred from homology"/>
<dbReference type="Pfam" id="PF00244">
    <property type="entry name" value="14-3-3"/>
    <property type="match status" value="1"/>
</dbReference>
<reference evidence="6" key="1">
    <citation type="submission" date="2025-08" db="UniProtKB">
        <authorList>
            <consortium name="RefSeq"/>
        </authorList>
    </citation>
    <scope>IDENTIFICATION</scope>
    <source>
        <strain evidence="6">Airmid</strain>
    </source>
</reference>
<accession>A0A6P6Y5T8</accession>
<dbReference type="Proteomes" id="UP000515146">
    <property type="component" value="Unplaced"/>
</dbReference>
<dbReference type="InterPro" id="IPR000308">
    <property type="entry name" value="14-3-3"/>
</dbReference>
<dbReference type="PRINTS" id="PR00305">
    <property type="entry name" value="1433ZETA"/>
</dbReference>